<evidence type="ECO:0000256" key="1">
    <source>
        <dbReference type="SAM" id="Coils"/>
    </source>
</evidence>
<gene>
    <name evidence="3" type="ORF">EJP82_00625</name>
</gene>
<keyword evidence="2" id="KW-0812">Transmembrane</keyword>
<keyword evidence="1" id="KW-0175">Coiled coil</keyword>
<dbReference type="RefSeq" id="WP_127190082.1">
    <property type="nucleotide sequence ID" value="NZ_JAUSSS010000004.1"/>
</dbReference>
<keyword evidence="2" id="KW-1133">Transmembrane helix</keyword>
<protein>
    <submittedName>
        <fullName evidence="3">Uncharacterized protein</fullName>
    </submittedName>
</protein>
<evidence type="ECO:0000313" key="4">
    <source>
        <dbReference type="Proteomes" id="UP000279446"/>
    </source>
</evidence>
<feature type="coiled-coil region" evidence="1">
    <location>
        <begin position="50"/>
        <end position="91"/>
    </location>
</feature>
<feature type="transmembrane region" description="Helical" evidence="2">
    <location>
        <begin position="111"/>
        <end position="130"/>
    </location>
</feature>
<reference evidence="3 4" key="1">
    <citation type="submission" date="2018-12" db="EMBL/GenBank/DDBJ databases">
        <authorList>
            <person name="Sun L."/>
            <person name="Chen Z."/>
        </authorList>
    </citation>
    <scope>NUCLEOTIDE SEQUENCE [LARGE SCALE GENOMIC DNA]</scope>
    <source>
        <strain evidence="3 4">DSM 15890</strain>
    </source>
</reference>
<organism evidence="3 4">
    <name type="scientific">Paenibacillus anaericanus</name>
    <dbReference type="NCBI Taxonomy" id="170367"/>
    <lineage>
        <taxon>Bacteria</taxon>
        <taxon>Bacillati</taxon>
        <taxon>Bacillota</taxon>
        <taxon>Bacilli</taxon>
        <taxon>Bacillales</taxon>
        <taxon>Paenibacillaceae</taxon>
        <taxon>Paenibacillus</taxon>
    </lineage>
</organism>
<dbReference type="Proteomes" id="UP000279446">
    <property type="component" value="Unassembled WGS sequence"/>
</dbReference>
<evidence type="ECO:0000256" key="2">
    <source>
        <dbReference type="SAM" id="Phobius"/>
    </source>
</evidence>
<comment type="caution">
    <text evidence="3">The sequence shown here is derived from an EMBL/GenBank/DDBJ whole genome shotgun (WGS) entry which is preliminary data.</text>
</comment>
<name>A0A3S1EM34_9BACL</name>
<sequence>MNRWSNAILKFTFAVLLCGGLLLGAPRAEAGYFSDLFSGVKQLSELPAEVNELKENYQVTLDKLGEAQATLETFQQQNLELIERNKELTATVTALTEAQQSREASGRKTRIMIIVAVALVAGYFILLRGLRFILRK</sequence>
<keyword evidence="4" id="KW-1185">Reference proteome</keyword>
<dbReference type="OrthoDB" id="2678845at2"/>
<dbReference type="AlphaFoldDB" id="A0A3S1EM34"/>
<dbReference type="EMBL" id="RZNY01000001">
    <property type="protein sequence ID" value="RUT48487.1"/>
    <property type="molecule type" value="Genomic_DNA"/>
</dbReference>
<evidence type="ECO:0000313" key="3">
    <source>
        <dbReference type="EMBL" id="RUT48487.1"/>
    </source>
</evidence>
<proteinExistence type="predicted"/>
<keyword evidence="2" id="KW-0472">Membrane</keyword>
<accession>A0A3S1EM34</accession>